<sequence length="91" mass="10282">EQWASLRDRPYHPLAKAKQGLNEQEYLQYQAEFARPVALNWVAVDKTLLQCGDGVEDLNASFPARYLLPENLQAELDREMQARGIAGSHVA</sequence>
<protein>
    <submittedName>
        <fullName evidence="2">IucA/IucC</fullName>
    </submittedName>
</protein>
<dbReference type="Proteomes" id="UP000004986">
    <property type="component" value="Unassembled WGS sequence"/>
</dbReference>
<proteinExistence type="predicted"/>
<dbReference type="PANTHER" id="PTHR34384">
    <property type="entry name" value="L-2,3-DIAMINOPROPANOATE--CITRATE LIGASE"/>
    <property type="match status" value="1"/>
</dbReference>
<organism evidence="2 3">
    <name type="scientific">Pseudomonas syringae pv. pisi str. 1704B</name>
    <dbReference type="NCBI Taxonomy" id="629263"/>
    <lineage>
        <taxon>Bacteria</taxon>
        <taxon>Pseudomonadati</taxon>
        <taxon>Pseudomonadota</taxon>
        <taxon>Gammaproteobacteria</taxon>
        <taxon>Pseudomonadales</taxon>
        <taxon>Pseudomonadaceae</taxon>
        <taxon>Pseudomonas</taxon>
        <taxon>Pseudomonas syringae</taxon>
    </lineage>
</organism>
<keyword evidence="3" id="KW-1185">Reference proteome</keyword>
<feature type="non-terminal residue" evidence="2">
    <location>
        <position position="1"/>
    </location>
</feature>
<dbReference type="InterPro" id="IPR007310">
    <property type="entry name" value="Aerobactin_biosyn_IucA/IucC_N"/>
</dbReference>
<evidence type="ECO:0000259" key="1">
    <source>
        <dbReference type="Pfam" id="PF04183"/>
    </source>
</evidence>
<evidence type="ECO:0000313" key="2">
    <source>
        <dbReference type="EMBL" id="EGH48577.1"/>
    </source>
</evidence>
<dbReference type="PANTHER" id="PTHR34384:SF6">
    <property type="entry name" value="STAPHYLOFERRIN B SYNTHASE"/>
    <property type="match status" value="1"/>
</dbReference>
<dbReference type="InterPro" id="IPR037455">
    <property type="entry name" value="LucA/IucC-like"/>
</dbReference>
<dbReference type="GO" id="GO:0019290">
    <property type="term" value="P:siderophore biosynthetic process"/>
    <property type="evidence" value="ECO:0007669"/>
    <property type="project" value="InterPro"/>
</dbReference>
<feature type="non-terminal residue" evidence="2">
    <location>
        <position position="91"/>
    </location>
</feature>
<comment type="caution">
    <text evidence="2">The sequence shown here is derived from an EMBL/GenBank/DDBJ whole genome shotgun (WGS) entry which is preliminary data.</text>
</comment>
<reference evidence="2 3" key="1">
    <citation type="journal article" date="2011" name="PLoS Pathog.">
        <title>Dynamic evolution of pathogenicity revealed by sequencing and comparative genomics of 19 Pseudomonas syringae isolates.</title>
        <authorList>
            <person name="Baltrus D.A."/>
            <person name="Nishimura M.T."/>
            <person name="Romanchuk A."/>
            <person name="Chang J.H."/>
            <person name="Mukhtar M.S."/>
            <person name="Cherkis K."/>
            <person name="Roach J."/>
            <person name="Grant S.R."/>
            <person name="Jones C.D."/>
            <person name="Dangl J.L."/>
        </authorList>
    </citation>
    <scope>NUCLEOTIDE SEQUENCE [LARGE SCALE GENOMIC DNA]</scope>
    <source>
        <strain evidence="2 3">1704B</strain>
    </source>
</reference>
<name>F3GNC4_PSESJ</name>
<dbReference type="AlphaFoldDB" id="F3GNC4"/>
<dbReference type="Pfam" id="PF04183">
    <property type="entry name" value="IucA_IucC"/>
    <property type="match status" value="1"/>
</dbReference>
<accession>F3GNC4</accession>
<dbReference type="EMBL" id="AEAI01003259">
    <property type="protein sequence ID" value="EGH48577.1"/>
    <property type="molecule type" value="Genomic_DNA"/>
</dbReference>
<gene>
    <name evidence="2" type="ORF">PSYPI_42200</name>
</gene>
<evidence type="ECO:0000313" key="3">
    <source>
        <dbReference type="Proteomes" id="UP000004986"/>
    </source>
</evidence>
<feature type="domain" description="Aerobactin siderophore biosynthesis IucA/IucC N-terminal" evidence="1">
    <location>
        <begin position="1"/>
        <end position="85"/>
    </location>
</feature>